<keyword evidence="3 6" id="KW-0378">Hydrolase</keyword>
<dbReference type="InterPro" id="IPR005084">
    <property type="entry name" value="CBM6"/>
</dbReference>
<dbReference type="AlphaFoldDB" id="A0A1I7EPV3"/>
<feature type="signal peptide" evidence="7">
    <location>
        <begin position="1"/>
        <end position="24"/>
    </location>
</feature>
<evidence type="ECO:0000256" key="1">
    <source>
        <dbReference type="ARBA" id="ARBA00009743"/>
    </source>
</evidence>
<dbReference type="PROSITE" id="PS51175">
    <property type="entry name" value="CBM6"/>
    <property type="match status" value="1"/>
</dbReference>
<evidence type="ECO:0000259" key="8">
    <source>
        <dbReference type="PROSITE" id="PS51175"/>
    </source>
</evidence>
<evidence type="ECO:0000256" key="5">
    <source>
        <dbReference type="ARBA" id="ARBA00023295"/>
    </source>
</evidence>
<dbReference type="GO" id="GO:0030246">
    <property type="term" value="F:carbohydrate binding"/>
    <property type="evidence" value="ECO:0007669"/>
    <property type="project" value="InterPro"/>
</dbReference>
<proteinExistence type="inferred from homology"/>
<organism evidence="9 10">
    <name type="scientific">Paraburkholderia aspalathi</name>
    <dbReference type="NCBI Taxonomy" id="1324617"/>
    <lineage>
        <taxon>Bacteria</taxon>
        <taxon>Pseudomonadati</taxon>
        <taxon>Pseudomonadota</taxon>
        <taxon>Betaproteobacteria</taxon>
        <taxon>Burkholderiales</taxon>
        <taxon>Burkholderiaceae</taxon>
        <taxon>Paraburkholderia</taxon>
    </lineage>
</organism>
<keyword evidence="5 6" id="KW-0326">Glycosidase</keyword>
<dbReference type="InterPro" id="IPR013780">
    <property type="entry name" value="Glyco_hydro_b"/>
</dbReference>
<dbReference type="InterPro" id="IPR017853">
    <property type="entry name" value="GH"/>
</dbReference>
<name>A0A1I7EPV3_9BURK</name>
<reference evidence="9 10" key="1">
    <citation type="submission" date="2016-10" db="EMBL/GenBank/DDBJ databases">
        <authorList>
            <person name="de Groot N.N."/>
        </authorList>
    </citation>
    <scope>NUCLEOTIDE SEQUENCE [LARGE SCALE GENOMIC DNA]</scope>
    <source>
        <strain evidence="9 10">LMG 27731</strain>
    </source>
</reference>
<dbReference type="Gene3D" id="3.20.20.70">
    <property type="entry name" value="Aldolase class I"/>
    <property type="match status" value="1"/>
</dbReference>
<dbReference type="InterPro" id="IPR013785">
    <property type="entry name" value="Aldolase_TIM"/>
</dbReference>
<dbReference type="EMBL" id="FPBH01000044">
    <property type="protein sequence ID" value="SFU25956.1"/>
    <property type="molecule type" value="Genomic_DNA"/>
</dbReference>
<dbReference type="PANTHER" id="PTHR11452">
    <property type="entry name" value="ALPHA-GALACTOSIDASE/ALPHA-N-ACETYLGALACTOSAMINIDASE"/>
    <property type="match status" value="1"/>
</dbReference>
<dbReference type="SUPFAM" id="SSF51445">
    <property type="entry name" value="(Trans)glycosidases"/>
    <property type="match status" value="1"/>
</dbReference>
<dbReference type="InterPro" id="IPR041233">
    <property type="entry name" value="Melibiase_C"/>
</dbReference>
<evidence type="ECO:0000256" key="3">
    <source>
        <dbReference type="ARBA" id="ARBA00022801"/>
    </source>
</evidence>
<comment type="similarity">
    <text evidence="1 6">Belongs to the glycosyl hydrolase 27 family.</text>
</comment>
<keyword evidence="2 7" id="KW-0732">Signal</keyword>
<dbReference type="PROSITE" id="PS51257">
    <property type="entry name" value="PROKAR_LIPOPROTEIN"/>
    <property type="match status" value="1"/>
</dbReference>
<dbReference type="GO" id="GO:0004557">
    <property type="term" value="F:alpha-galactosidase activity"/>
    <property type="evidence" value="ECO:0007669"/>
    <property type="project" value="UniProtKB-EC"/>
</dbReference>
<evidence type="ECO:0000256" key="6">
    <source>
        <dbReference type="RuleBase" id="RU361168"/>
    </source>
</evidence>
<accession>A0A1I7EPV3</accession>
<protein>
    <recommendedName>
        <fullName evidence="6">Alpha-galactosidase</fullName>
        <ecNumber evidence="6">3.2.1.22</ecNumber>
    </recommendedName>
    <alternativeName>
        <fullName evidence="6">Melibiase</fullName>
    </alternativeName>
</protein>
<evidence type="ECO:0000256" key="4">
    <source>
        <dbReference type="ARBA" id="ARBA00023157"/>
    </source>
</evidence>
<dbReference type="PANTHER" id="PTHR11452:SF75">
    <property type="entry name" value="ALPHA-GALACTOSIDASE MEL1"/>
    <property type="match status" value="1"/>
</dbReference>
<evidence type="ECO:0000256" key="2">
    <source>
        <dbReference type="ARBA" id="ARBA00022729"/>
    </source>
</evidence>
<feature type="domain" description="CBM6" evidence="8">
    <location>
        <begin position="598"/>
        <end position="723"/>
    </location>
</feature>
<dbReference type="CDD" id="cd04081">
    <property type="entry name" value="CBM35_galactosidase-like"/>
    <property type="match status" value="1"/>
</dbReference>
<evidence type="ECO:0000313" key="9">
    <source>
        <dbReference type="EMBL" id="SFU25956.1"/>
    </source>
</evidence>
<comment type="catalytic activity">
    <reaction evidence="6">
        <text>Hydrolysis of terminal, non-reducing alpha-D-galactose residues in alpha-D-galactosides, including galactose oligosaccharides, galactomannans and galactolipids.</text>
        <dbReference type="EC" id="3.2.1.22"/>
    </reaction>
</comment>
<dbReference type="PRINTS" id="PR00740">
    <property type="entry name" value="GLHYDRLASE27"/>
</dbReference>
<dbReference type="Pfam" id="PF22704">
    <property type="entry name" value="CBM13-like"/>
    <property type="match status" value="2"/>
</dbReference>
<dbReference type="SUPFAM" id="SSF49785">
    <property type="entry name" value="Galactose-binding domain-like"/>
    <property type="match status" value="2"/>
</dbReference>
<dbReference type="Proteomes" id="UP000198844">
    <property type="component" value="Unassembled WGS sequence"/>
</dbReference>
<sequence>MNLLVYRRCVISLLTALTVSVSLGLSGCGGDASDGSGAAVSLKSQQTAAAVSAAQSESAAQQNRRLSRQIAVVPPPMGWSSWNSLAENVNYNTIKAEADGLSALNAQIKSGAQYEYVNTDEGWWTSGTRDANGNFVIDNTQWPGGMPAIAQYIHSKGLKAGIYIDAGPQGCGTRTNGTHFVGSDFAHYDHDFLQFAQWGFDFVKVDFCGGSAAGYDPQQAYTAIADAIDKAYVQTGHRVTLSICDWGTIANNSTYPDFNEGPWAWAAGVGRMWRTTGDIYGPNSGAPNFGSVTGNFLGNYHPEGQHTGFYNDPDMMVVGMGMTAVHDQAHMSLWAIAGAPLILGNDLSKPLTADATQLMTNTGVIAVDQDLLGTQGVKVAQSGAQQVWAKLLAGQGQRAVVLFNNGATDAPMTVTWQQLGLVPNAHASVRDLWASKQLGSFVTSYTAPTVPAGGAVMLLVSGQDVAATTYQPTSLGGGASYTHCSDCDGGKIVRGLGTVTFGNVASTGTGGYVAIAYANRSRETLTAQLSTNGGQPTTVAFPPTGGEGRIGTVTVYVPLQAGGANSLTLSSADSSAPTPEIGTVTVVAGPVTLPPFKAAYEAEASTSVLAGGARISTCSACSGGSDVGYIGNGGTLTINDISVPADGTYTVLVGYANGDSAPRSADISFNGSTPVTVSFPPSGGWGTVSTLAVTGTFKAGNTNALIFSNPSGWAPDIDGVSAPTAQ</sequence>
<keyword evidence="4 6" id="KW-1015">Disulfide bond</keyword>
<dbReference type="EC" id="3.2.1.22" evidence="6"/>
<dbReference type="Pfam" id="PF16499">
    <property type="entry name" value="Melibiase_2"/>
    <property type="match status" value="1"/>
</dbReference>
<dbReference type="FunFam" id="2.60.40.1180:FF:000008">
    <property type="entry name" value="Alpha-galactosidase"/>
    <property type="match status" value="1"/>
</dbReference>
<dbReference type="Gene3D" id="2.60.120.260">
    <property type="entry name" value="Galactose-binding domain-like"/>
    <property type="match status" value="2"/>
</dbReference>
<dbReference type="Pfam" id="PF17801">
    <property type="entry name" value="Melibiase_C"/>
    <property type="match status" value="1"/>
</dbReference>
<dbReference type="InterPro" id="IPR055240">
    <property type="entry name" value="CBM13-like"/>
</dbReference>
<dbReference type="Gene3D" id="2.60.40.1180">
    <property type="entry name" value="Golgi alpha-mannosidase II"/>
    <property type="match status" value="1"/>
</dbReference>
<evidence type="ECO:0000313" key="10">
    <source>
        <dbReference type="Proteomes" id="UP000198844"/>
    </source>
</evidence>
<dbReference type="InterPro" id="IPR002241">
    <property type="entry name" value="Glyco_hydro_27"/>
</dbReference>
<dbReference type="SUPFAM" id="SSF51011">
    <property type="entry name" value="Glycosyl hydrolase domain"/>
    <property type="match status" value="1"/>
</dbReference>
<dbReference type="CDD" id="cd14792">
    <property type="entry name" value="GH27"/>
    <property type="match status" value="1"/>
</dbReference>
<dbReference type="RefSeq" id="WP_244179568.1">
    <property type="nucleotide sequence ID" value="NZ_FPBH01000044.1"/>
</dbReference>
<dbReference type="InterPro" id="IPR008979">
    <property type="entry name" value="Galactose-bd-like_sf"/>
</dbReference>
<evidence type="ECO:0000256" key="7">
    <source>
        <dbReference type="SAM" id="SignalP"/>
    </source>
</evidence>
<feature type="chain" id="PRO_5011505345" description="Alpha-galactosidase" evidence="7">
    <location>
        <begin position="25"/>
        <end position="726"/>
    </location>
</feature>
<gene>
    <name evidence="9" type="ORF">SAMN05192563_104434</name>
</gene>
<dbReference type="GO" id="GO:0005975">
    <property type="term" value="P:carbohydrate metabolic process"/>
    <property type="evidence" value="ECO:0007669"/>
    <property type="project" value="InterPro"/>
</dbReference>